<dbReference type="EMBL" id="DF968082">
    <property type="protein sequence ID" value="GAP04482.1"/>
    <property type="molecule type" value="Genomic_DNA"/>
</dbReference>
<keyword evidence="5" id="KW-0547">Nucleotide-binding</keyword>
<dbReference type="GO" id="GO:0005524">
    <property type="term" value="F:ATP binding"/>
    <property type="evidence" value="ECO:0007669"/>
    <property type="project" value="UniProtKB-KW"/>
</dbReference>
<dbReference type="STRING" id="709323.GCA_001047135_01034"/>
<comment type="pathway">
    <text evidence="2">Cofactor biosynthesis; tetrahydrofolate biosynthesis; 2-amino-4-hydroxy-6-hydroxymethyl-7,8-dihydropteridine diphosphate from 7,8-dihydroneopterin triphosphate: step 4/4.</text>
</comment>
<dbReference type="EC" id="2.7.6.3" evidence="3"/>
<sequence>MITYLSIGSNLNDRLAAINAALQALADDDQITVDQVSRIYETSPVGGVKQDDFYNIAAKVETTYSAHDLLDKIHQIEADLHRVREIHWGPRTIDLDILFYGDEQIDDEVLQVPHPELYRRKFVLVPLLDLFEAGDPAYQKFQEASQALPADQAVRVVAEKLEY</sequence>
<organism evidence="10">
    <name type="scientific">Fructobacillus tropaeoli</name>
    <dbReference type="NCBI Taxonomy" id="709323"/>
    <lineage>
        <taxon>Bacteria</taxon>
        <taxon>Bacillati</taxon>
        <taxon>Bacillota</taxon>
        <taxon>Bacilli</taxon>
        <taxon>Lactobacillales</taxon>
        <taxon>Lactobacillaceae</taxon>
        <taxon>Fructobacillus</taxon>
    </lineage>
</organism>
<evidence type="ECO:0000256" key="6">
    <source>
        <dbReference type="ARBA" id="ARBA00022777"/>
    </source>
</evidence>
<proteinExistence type="predicted"/>
<dbReference type="Pfam" id="PF01288">
    <property type="entry name" value="HPPK"/>
    <property type="match status" value="1"/>
</dbReference>
<dbReference type="Proteomes" id="UP000064514">
    <property type="component" value="Unassembled WGS sequence"/>
</dbReference>
<evidence type="ECO:0000259" key="9">
    <source>
        <dbReference type="PROSITE" id="PS00794"/>
    </source>
</evidence>
<keyword evidence="8" id="KW-0289">Folate biosynthesis</keyword>
<evidence type="ECO:0000256" key="2">
    <source>
        <dbReference type="ARBA" id="ARBA00005051"/>
    </source>
</evidence>
<dbReference type="InterPro" id="IPR035907">
    <property type="entry name" value="Hppk_sf"/>
</dbReference>
<dbReference type="InterPro" id="IPR000550">
    <property type="entry name" value="Hppk"/>
</dbReference>
<keyword evidence="7" id="KW-0067">ATP-binding</keyword>
<feature type="domain" description="7,8-dihydro-6-hydroxymethylpterin-pyrophosphokinase" evidence="9">
    <location>
        <begin position="87"/>
        <end position="98"/>
    </location>
</feature>
<dbReference type="AlphaFoldDB" id="A0A3F3H3U1"/>
<reference evidence="10" key="1">
    <citation type="journal article" date="2015" name="BMC Genomics">
        <title>Comparative genomics of Fructobacillus spp. and Leuconostoc spp. reveals niche-specific evolution of Fructobacillus spp.</title>
        <authorList>
            <person name="Endo A."/>
            <person name="Tanizawa Y."/>
            <person name="Tanaka N."/>
            <person name="Maeno S."/>
            <person name="Kumar H."/>
            <person name="Shiwa Y."/>
            <person name="Okada S."/>
            <person name="Yoshikawa H."/>
            <person name="Dicks L."/>
            <person name="Nakagawa J."/>
            <person name="Arita M."/>
        </authorList>
    </citation>
    <scope>NUCLEOTIDE SEQUENCE [LARGE SCALE GENOMIC DNA]</scope>
    <source>
        <strain evidence="10">F214-1</strain>
    </source>
</reference>
<dbReference type="GO" id="GO:0003848">
    <property type="term" value="F:2-amino-4-hydroxy-6-hydroxymethyldihydropteridine diphosphokinase activity"/>
    <property type="evidence" value="ECO:0007669"/>
    <property type="project" value="UniProtKB-EC"/>
</dbReference>
<dbReference type="GO" id="GO:0016301">
    <property type="term" value="F:kinase activity"/>
    <property type="evidence" value="ECO:0007669"/>
    <property type="project" value="UniProtKB-KW"/>
</dbReference>
<dbReference type="UniPathway" id="UPA00077">
    <property type="reaction ID" value="UER00155"/>
</dbReference>
<dbReference type="PANTHER" id="PTHR43071:SF1">
    <property type="entry name" value="2-AMINO-4-HYDROXY-6-HYDROXYMETHYLDIHYDROPTERIDINE PYROPHOSPHOKINASE"/>
    <property type="match status" value="1"/>
</dbReference>
<evidence type="ECO:0000256" key="7">
    <source>
        <dbReference type="ARBA" id="ARBA00022840"/>
    </source>
</evidence>
<keyword evidence="6 10" id="KW-0418">Kinase</keyword>
<dbReference type="PROSITE" id="PS00794">
    <property type="entry name" value="HPPK"/>
    <property type="match status" value="1"/>
</dbReference>
<dbReference type="NCBIfam" id="TIGR01498">
    <property type="entry name" value="folK"/>
    <property type="match status" value="1"/>
</dbReference>
<accession>A0A3F3H3U1</accession>
<evidence type="ECO:0000313" key="10">
    <source>
        <dbReference type="EMBL" id="GAP04482.1"/>
    </source>
</evidence>
<evidence type="ECO:0000256" key="5">
    <source>
        <dbReference type="ARBA" id="ARBA00022741"/>
    </source>
</evidence>
<keyword evidence="4" id="KW-0808">Transferase</keyword>
<dbReference type="GO" id="GO:0046654">
    <property type="term" value="P:tetrahydrofolate biosynthetic process"/>
    <property type="evidence" value="ECO:0007669"/>
    <property type="project" value="UniProtKB-UniPathway"/>
</dbReference>
<protein>
    <recommendedName>
        <fullName evidence="3">2-amino-4-hydroxy-6-hydroxymethyldihydropteridine diphosphokinase</fullName>
        <ecNumber evidence="3">2.7.6.3</ecNumber>
    </recommendedName>
</protein>
<evidence type="ECO:0000256" key="4">
    <source>
        <dbReference type="ARBA" id="ARBA00022679"/>
    </source>
</evidence>
<name>A0A3F3H3U1_9LACO</name>
<evidence type="ECO:0000256" key="8">
    <source>
        <dbReference type="ARBA" id="ARBA00022909"/>
    </source>
</evidence>
<comment type="catalytic activity">
    <reaction evidence="1">
        <text>6-hydroxymethyl-7,8-dihydropterin + ATP = (7,8-dihydropterin-6-yl)methyl diphosphate + AMP + H(+)</text>
        <dbReference type="Rhea" id="RHEA:11412"/>
        <dbReference type="ChEBI" id="CHEBI:15378"/>
        <dbReference type="ChEBI" id="CHEBI:30616"/>
        <dbReference type="ChEBI" id="CHEBI:44841"/>
        <dbReference type="ChEBI" id="CHEBI:72950"/>
        <dbReference type="ChEBI" id="CHEBI:456215"/>
        <dbReference type="EC" id="2.7.6.3"/>
    </reaction>
</comment>
<dbReference type="SUPFAM" id="SSF55083">
    <property type="entry name" value="6-hydroxymethyl-7,8-dihydropterin pyrophosphokinase, HPPK"/>
    <property type="match status" value="1"/>
</dbReference>
<evidence type="ECO:0000256" key="3">
    <source>
        <dbReference type="ARBA" id="ARBA00013253"/>
    </source>
</evidence>
<gene>
    <name evidence="10" type="ORF">FTRO_0050350</name>
</gene>
<dbReference type="Gene3D" id="3.30.70.560">
    <property type="entry name" value="7,8-Dihydro-6-hydroxymethylpterin-pyrophosphokinase HPPK"/>
    <property type="match status" value="1"/>
</dbReference>
<dbReference type="PANTHER" id="PTHR43071">
    <property type="entry name" value="2-AMINO-4-HYDROXY-6-HYDROXYMETHYLDIHYDROPTERIDINE PYROPHOSPHOKINASE"/>
    <property type="match status" value="1"/>
</dbReference>
<dbReference type="GO" id="GO:0046656">
    <property type="term" value="P:folic acid biosynthetic process"/>
    <property type="evidence" value="ECO:0007669"/>
    <property type="project" value="UniProtKB-KW"/>
</dbReference>
<evidence type="ECO:0000256" key="1">
    <source>
        <dbReference type="ARBA" id="ARBA00000198"/>
    </source>
</evidence>
<dbReference type="CDD" id="cd00483">
    <property type="entry name" value="HPPK"/>
    <property type="match status" value="1"/>
</dbReference>